<feature type="transmembrane region" description="Helical" evidence="6">
    <location>
        <begin position="108"/>
        <end position="131"/>
    </location>
</feature>
<evidence type="ECO:0000313" key="8">
    <source>
        <dbReference type="Proteomes" id="UP000051952"/>
    </source>
</evidence>
<dbReference type="PANTHER" id="PTHR14856">
    <property type="entry name" value="PQ-LOOP REPEAT-CONTAINING PROTEIN 1-LIKE PROTEIN"/>
    <property type="match status" value="1"/>
</dbReference>
<protein>
    <submittedName>
        <fullName evidence="7">Transmembrane protein, putative</fullName>
    </submittedName>
</protein>
<dbReference type="InterPro" id="IPR006603">
    <property type="entry name" value="PQ-loop_rpt"/>
</dbReference>
<evidence type="ECO:0000256" key="3">
    <source>
        <dbReference type="ARBA" id="ARBA00022989"/>
    </source>
</evidence>
<keyword evidence="3 6" id="KW-1133">Transmembrane helix</keyword>
<evidence type="ECO:0000256" key="4">
    <source>
        <dbReference type="ARBA" id="ARBA00023136"/>
    </source>
</evidence>
<evidence type="ECO:0000256" key="5">
    <source>
        <dbReference type="SAM" id="MobiDB-lite"/>
    </source>
</evidence>
<evidence type="ECO:0000313" key="7">
    <source>
        <dbReference type="EMBL" id="CUG90193.1"/>
    </source>
</evidence>
<evidence type="ECO:0000256" key="2">
    <source>
        <dbReference type="ARBA" id="ARBA00022692"/>
    </source>
</evidence>
<dbReference type="GO" id="GO:0005802">
    <property type="term" value="C:trans-Golgi network"/>
    <property type="evidence" value="ECO:0007669"/>
    <property type="project" value="TreeGrafter"/>
</dbReference>
<feature type="region of interest" description="Disordered" evidence="5">
    <location>
        <begin position="1"/>
        <end position="33"/>
    </location>
</feature>
<evidence type="ECO:0000256" key="6">
    <source>
        <dbReference type="SAM" id="Phobius"/>
    </source>
</evidence>
<sequence>MTSEVPLSPPPPLSTSTTTTAAGQPQEQGGELDWTPSPLDAAAAVASSSSYAYLAFSVAMVIGPVIGYIEQWRKMQQQRTSEGYSPAVSIILIACNTFRIVYYLGEPYALMLLWQSVVMLLVQLGLLVTVAKLNMAKRILQNAAIGNVGSEDPTTSRAHNNTNNASFSSKARSVIRACNPLNFTPSQLLLRYVFVLVSLLLLGSWIFSLSPVKGPTIAGYLSLGIEATLVTPQLLLNFQRRSTEGLSCLNMAKRILQNAAIGNVGSEDPTTSRAHNNTNNASFSSKARSVIRACNPLNFTPSQLLLRYVFVLVSLLLLGSWIFSLSPVKGPTIAGYLSLGIEATLVTPQLLLNFQRRSTEGLSWLLVVTWCVGDVVKMIFFVVESQPAPFVVCGTFQIGCDAIVLLQLWWYRDPLVSRRYGVHNVTDDETERMSEK</sequence>
<keyword evidence="4 6" id="KW-0472">Membrane</keyword>
<feature type="transmembrane region" description="Helical" evidence="6">
    <location>
        <begin position="364"/>
        <end position="383"/>
    </location>
</feature>
<dbReference type="AlphaFoldDB" id="A0A0S4JM63"/>
<feature type="transmembrane region" description="Helical" evidence="6">
    <location>
        <begin position="81"/>
        <end position="102"/>
    </location>
</feature>
<dbReference type="Gene3D" id="1.20.1280.290">
    <property type="match status" value="2"/>
</dbReference>
<feature type="transmembrane region" description="Helical" evidence="6">
    <location>
        <begin position="189"/>
        <end position="211"/>
    </location>
</feature>
<proteinExistence type="predicted"/>
<feature type="transmembrane region" description="Helical" evidence="6">
    <location>
        <begin position="333"/>
        <end position="352"/>
    </location>
</feature>
<dbReference type="PANTHER" id="PTHR14856:SF9">
    <property type="entry name" value="PQ-LOOP REPEAT-CONTAINING PROTEIN 1"/>
    <property type="match status" value="1"/>
</dbReference>
<dbReference type="GO" id="GO:0042147">
    <property type="term" value="P:retrograde transport, endosome to Golgi"/>
    <property type="evidence" value="ECO:0007669"/>
    <property type="project" value="TreeGrafter"/>
</dbReference>
<dbReference type="Pfam" id="PF04193">
    <property type="entry name" value="PQ-loop"/>
    <property type="match status" value="2"/>
</dbReference>
<name>A0A0S4JM63_BODSA</name>
<organism evidence="7 8">
    <name type="scientific">Bodo saltans</name>
    <name type="common">Flagellated protozoan</name>
    <dbReference type="NCBI Taxonomy" id="75058"/>
    <lineage>
        <taxon>Eukaryota</taxon>
        <taxon>Discoba</taxon>
        <taxon>Euglenozoa</taxon>
        <taxon>Kinetoplastea</taxon>
        <taxon>Metakinetoplastina</taxon>
        <taxon>Eubodonida</taxon>
        <taxon>Bodonidae</taxon>
        <taxon>Bodo</taxon>
    </lineage>
</organism>
<feature type="transmembrane region" description="Helical" evidence="6">
    <location>
        <begin position="305"/>
        <end position="327"/>
    </location>
</feature>
<comment type="subcellular location">
    <subcellularLocation>
        <location evidence="1">Membrane</location>
        <topology evidence="1">Multi-pass membrane protein</topology>
    </subcellularLocation>
</comment>
<keyword evidence="2 6" id="KW-0812">Transmembrane</keyword>
<dbReference type="OrthoDB" id="292213at2759"/>
<dbReference type="InterPro" id="IPR052241">
    <property type="entry name" value="SLC66/Scramblase_ANY1"/>
</dbReference>
<reference evidence="8" key="1">
    <citation type="submission" date="2015-09" db="EMBL/GenBank/DDBJ databases">
        <authorList>
            <consortium name="Pathogen Informatics"/>
        </authorList>
    </citation>
    <scope>NUCLEOTIDE SEQUENCE [LARGE SCALE GENOMIC DNA]</scope>
    <source>
        <strain evidence="8">Lake Konstanz</strain>
    </source>
</reference>
<dbReference type="GO" id="GO:0005829">
    <property type="term" value="C:cytosol"/>
    <property type="evidence" value="ECO:0007669"/>
    <property type="project" value="GOC"/>
</dbReference>
<dbReference type="GO" id="GO:0005768">
    <property type="term" value="C:endosome"/>
    <property type="evidence" value="ECO:0007669"/>
    <property type="project" value="TreeGrafter"/>
</dbReference>
<gene>
    <name evidence="7" type="ORF">BSAL_25460</name>
</gene>
<evidence type="ECO:0000256" key="1">
    <source>
        <dbReference type="ARBA" id="ARBA00004141"/>
    </source>
</evidence>
<dbReference type="GO" id="GO:0045332">
    <property type="term" value="P:phospholipid translocation"/>
    <property type="evidence" value="ECO:0007669"/>
    <property type="project" value="TreeGrafter"/>
</dbReference>
<dbReference type="Proteomes" id="UP000051952">
    <property type="component" value="Unassembled WGS sequence"/>
</dbReference>
<dbReference type="SMART" id="SM00679">
    <property type="entry name" value="CTNS"/>
    <property type="match status" value="2"/>
</dbReference>
<keyword evidence="8" id="KW-1185">Reference proteome</keyword>
<accession>A0A0S4JM63</accession>
<dbReference type="EMBL" id="CYKH01001802">
    <property type="protein sequence ID" value="CUG90193.1"/>
    <property type="molecule type" value="Genomic_DNA"/>
</dbReference>
<feature type="transmembrane region" description="Helical" evidence="6">
    <location>
        <begin position="51"/>
        <end position="69"/>
    </location>
</feature>
<feature type="transmembrane region" description="Helical" evidence="6">
    <location>
        <begin position="389"/>
        <end position="411"/>
    </location>
</feature>
<dbReference type="GO" id="GO:0016020">
    <property type="term" value="C:membrane"/>
    <property type="evidence" value="ECO:0007669"/>
    <property type="project" value="UniProtKB-SubCell"/>
</dbReference>
<dbReference type="OMA" id="RACNPLN"/>
<feature type="transmembrane region" description="Helical" evidence="6">
    <location>
        <begin position="217"/>
        <end position="236"/>
    </location>
</feature>